<sequence length="71" mass="9153">MRNRFGRRNRERRVVIFRRRCREKSRRFPTFFNRLLGFRILLVGQLNRLLVIRRRIHDFKSRRRFRLDLPR</sequence>
<accession>J9GXD4</accession>
<reference evidence="1" key="1">
    <citation type="journal article" date="2012" name="PLoS ONE">
        <title>Gene sets for utilization of primary and secondary nutrition supplies in the distal gut of endangered iberian lynx.</title>
        <authorList>
            <person name="Alcaide M."/>
            <person name="Messina E."/>
            <person name="Richter M."/>
            <person name="Bargiela R."/>
            <person name="Peplies J."/>
            <person name="Huws S.A."/>
            <person name="Newbold C.J."/>
            <person name="Golyshin P.N."/>
            <person name="Simon M.A."/>
            <person name="Lopez G."/>
            <person name="Yakimov M.M."/>
            <person name="Ferrer M."/>
        </authorList>
    </citation>
    <scope>NUCLEOTIDE SEQUENCE</scope>
</reference>
<name>J9GXD4_9ZZZZ</name>
<protein>
    <submittedName>
        <fullName evidence="1">Uncharacterized protein</fullName>
    </submittedName>
</protein>
<evidence type="ECO:0000313" key="1">
    <source>
        <dbReference type="EMBL" id="EJX05385.1"/>
    </source>
</evidence>
<dbReference type="EMBL" id="AMCI01001485">
    <property type="protein sequence ID" value="EJX05385.1"/>
    <property type="molecule type" value="Genomic_DNA"/>
</dbReference>
<proteinExistence type="predicted"/>
<gene>
    <name evidence="1" type="ORF">EVA_06506</name>
</gene>
<dbReference type="AlphaFoldDB" id="J9GXD4"/>
<organism evidence="1">
    <name type="scientific">gut metagenome</name>
    <dbReference type="NCBI Taxonomy" id="749906"/>
    <lineage>
        <taxon>unclassified sequences</taxon>
        <taxon>metagenomes</taxon>
        <taxon>organismal metagenomes</taxon>
    </lineage>
</organism>
<comment type="caution">
    <text evidence="1">The sequence shown here is derived from an EMBL/GenBank/DDBJ whole genome shotgun (WGS) entry which is preliminary data.</text>
</comment>